<dbReference type="AlphaFoldDB" id="A0A212JJX8"/>
<dbReference type="CDD" id="cd00520">
    <property type="entry name" value="RRF"/>
    <property type="match status" value="1"/>
</dbReference>
<accession>A0A212JJX8</accession>
<gene>
    <name evidence="6 9" type="primary">frr</name>
    <name evidence="9" type="ORF">KM92DES2_11241</name>
</gene>
<dbReference type="Pfam" id="PF01765">
    <property type="entry name" value="RRF"/>
    <property type="match status" value="1"/>
</dbReference>
<feature type="domain" description="Ribosome recycling factor" evidence="8">
    <location>
        <begin position="22"/>
        <end position="184"/>
    </location>
</feature>
<evidence type="ECO:0000256" key="2">
    <source>
        <dbReference type="ARBA" id="ARBA00005912"/>
    </source>
</evidence>
<dbReference type="HAMAP" id="MF_00040">
    <property type="entry name" value="RRF"/>
    <property type="match status" value="1"/>
</dbReference>
<evidence type="ECO:0000256" key="7">
    <source>
        <dbReference type="SAM" id="MobiDB-lite"/>
    </source>
</evidence>
<evidence type="ECO:0000256" key="1">
    <source>
        <dbReference type="ARBA" id="ARBA00004496"/>
    </source>
</evidence>
<keyword evidence="4 6" id="KW-0648">Protein biosynthesis</keyword>
<evidence type="ECO:0000256" key="6">
    <source>
        <dbReference type="HAMAP-Rule" id="MF_00040"/>
    </source>
</evidence>
<name>A0A212JJX8_9BACT</name>
<comment type="similarity">
    <text evidence="2 6">Belongs to the RRF family.</text>
</comment>
<dbReference type="PANTHER" id="PTHR20982:SF3">
    <property type="entry name" value="MITOCHONDRIAL RIBOSOME RECYCLING FACTOR PSEUDO 1"/>
    <property type="match status" value="1"/>
</dbReference>
<dbReference type="SUPFAM" id="SSF55194">
    <property type="entry name" value="Ribosome recycling factor, RRF"/>
    <property type="match status" value="1"/>
</dbReference>
<dbReference type="NCBIfam" id="TIGR00496">
    <property type="entry name" value="frr"/>
    <property type="match status" value="1"/>
</dbReference>
<sequence length="186" mass="20676">MDIDSILLDAEDRMEKALAAQERDFSKLRTGRASTALVDGIKGDYYGTPTPISQMASVAVPDSRTVTIQPWDKGGISVIEKAILKSDLGLTPINDGKVIRIMIPPLTEDRRKDLVKVARKYTEDAKVAVRNVRRDANDSLKKLEKDKAISEDEQKKASEDVQKLTDKFVADADKKCAAKEKEIMEI</sequence>
<dbReference type="InterPro" id="IPR036191">
    <property type="entry name" value="RRF_sf"/>
</dbReference>
<dbReference type="GO" id="GO:0043023">
    <property type="term" value="F:ribosomal large subunit binding"/>
    <property type="evidence" value="ECO:0007669"/>
    <property type="project" value="TreeGrafter"/>
</dbReference>
<dbReference type="FunFam" id="1.10.132.20:FF:000001">
    <property type="entry name" value="Ribosome-recycling factor"/>
    <property type="match status" value="1"/>
</dbReference>
<protein>
    <recommendedName>
        <fullName evidence="6">Ribosome-recycling factor</fullName>
        <shortName evidence="6">RRF</shortName>
    </recommendedName>
    <alternativeName>
        <fullName evidence="6">Ribosome-releasing factor</fullName>
    </alternativeName>
</protein>
<dbReference type="InterPro" id="IPR023584">
    <property type="entry name" value="Ribosome_recyc_fac_dom"/>
</dbReference>
<evidence type="ECO:0000256" key="3">
    <source>
        <dbReference type="ARBA" id="ARBA00022490"/>
    </source>
</evidence>
<evidence type="ECO:0000259" key="8">
    <source>
        <dbReference type="Pfam" id="PF01765"/>
    </source>
</evidence>
<comment type="function">
    <text evidence="5 6">Responsible for the release of ribosomes from messenger RNA at the termination of protein biosynthesis. May increase the efficiency of translation by recycling ribosomes from one round of translation to another.</text>
</comment>
<evidence type="ECO:0000256" key="4">
    <source>
        <dbReference type="ARBA" id="ARBA00022917"/>
    </source>
</evidence>
<evidence type="ECO:0000256" key="5">
    <source>
        <dbReference type="ARBA" id="ARBA00025050"/>
    </source>
</evidence>
<dbReference type="Gene3D" id="1.10.132.20">
    <property type="entry name" value="Ribosome-recycling factor"/>
    <property type="match status" value="1"/>
</dbReference>
<dbReference type="InterPro" id="IPR002661">
    <property type="entry name" value="Ribosome_recyc_fac"/>
</dbReference>
<feature type="region of interest" description="Disordered" evidence="7">
    <location>
        <begin position="140"/>
        <end position="160"/>
    </location>
</feature>
<organism evidence="9">
    <name type="scientific">uncultured Desulfovibrio sp</name>
    <dbReference type="NCBI Taxonomy" id="167968"/>
    <lineage>
        <taxon>Bacteria</taxon>
        <taxon>Pseudomonadati</taxon>
        <taxon>Thermodesulfobacteriota</taxon>
        <taxon>Desulfovibrionia</taxon>
        <taxon>Desulfovibrionales</taxon>
        <taxon>Desulfovibrionaceae</taxon>
        <taxon>Desulfovibrio</taxon>
        <taxon>environmental samples</taxon>
    </lineage>
</organism>
<comment type="subcellular location">
    <subcellularLocation>
        <location evidence="1 6">Cytoplasm</location>
    </subcellularLocation>
</comment>
<dbReference type="GO" id="GO:0005829">
    <property type="term" value="C:cytosol"/>
    <property type="evidence" value="ECO:0007669"/>
    <property type="project" value="GOC"/>
</dbReference>
<keyword evidence="3 6" id="KW-0963">Cytoplasm</keyword>
<dbReference type="RefSeq" id="WP_227118309.1">
    <property type="nucleotide sequence ID" value="NZ_LT598928.1"/>
</dbReference>
<dbReference type="PANTHER" id="PTHR20982">
    <property type="entry name" value="RIBOSOME RECYCLING FACTOR"/>
    <property type="match status" value="1"/>
</dbReference>
<dbReference type="EMBL" id="FLUP01000001">
    <property type="protein sequence ID" value="SBV99595.1"/>
    <property type="molecule type" value="Genomic_DNA"/>
</dbReference>
<reference evidence="9" key="1">
    <citation type="submission" date="2016-04" db="EMBL/GenBank/DDBJ databases">
        <authorList>
            <person name="Evans L.H."/>
            <person name="Alamgir A."/>
            <person name="Owens N."/>
            <person name="Weber N.D."/>
            <person name="Virtaneva K."/>
            <person name="Barbian K."/>
            <person name="Babar A."/>
            <person name="Rosenke K."/>
        </authorList>
    </citation>
    <scope>NUCLEOTIDE SEQUENCE</scope>
    <source>
        <strain evidence="9">92-2</strain>
    </source>
</reference>
<evidence type="ECO:0000313" key="9">
    <source>
        <dbReference type="EMBL" id="SBV99595.1"/>
    </source>
</evidence>
<proteinExistence type="inferred from homology"/>
<dbReference type="GO" id="GO:0002184">
    <property type="term" value="P:cytoplasmic translational termination"/>
    <property type="evidence" value="ECO:0007669"/>
    <property type="project" value="TreeGrafter"/>
</dbReference>
<dbReference type="FunFam" id="3.30.1360.40:FF:000001">
    <property type="entry name" value="Ribosome-recycling factor"/>
    <property type="match status" value="1"/>
</dbReference>
<dbReference type="Gene3D" id="3.30.1360.40">
    <property type="match status" value="1"/>
</dbReference>